<evidence type="ECO:0000313" key="3">
    <source>
        <dbReference type="EMBL" id="GBF88740.1"/>
    </source>
</evidence>
<name>A0A2V0NT46_9CHLO</name>
<organism evidence="3 4">
    <name type="scientific">Raphidocelis subcapitata</name>
    <dbReference type="NCBI Taxonomy" id="307507"/>
    <lineage>
        <taxon>Eukaryota</taxon>
        <taxon>Viridiplantae</taxon>
        <taxon>Chlorophyta</taxon>
        <taxon>core chlorophytes</taxon>
        <taxon>Chlorophyceae</taxon>
        <taxon>CS clade</taxon>
        <taxon>Sphaeropleales</taxon>
        <taxon>Selenastraceae</taxon>
        <taxon>Raphidocelis</taxon>
    </lineage>
</organism>
<dbReference type="Proteomes" id="UP000247498">
    <property type="component" value="Unassembled WGS sequence"/>
</dbReference>
<feature type="coiled-coil region" evidence="1">
    <location>
        <begin position="827"/>
        <end position="854"/>
    </location>
</feature>
<feature type="region of interest" description="Disordered" evidence="2">
    <location>
        <begin position="670"/>
        <end position="697"/>
    </location>
</feature>
<feature type="compositionally biased region" description="Low complexity" evidence="2">
    <location>
        <begin position="30"/>
        <end position="43"/>
    </location>
</feature>
<reference evidence="3 4" key="1">
    <citation type="journal article" date="2018" name="Sci. Rep.">
        <title>Raphidocelis subcapitata (=Pseudokirchneriella subcapitata) provides an insight into genome evolution and environmental adaptations in the Sphaeropleales.</title>
        <authorList>
            <person name="Suzuki S."/>
            <person name="Yamaguchi H."/>
            <person name="Nakajima N."/>
            <person name="Kawachi M."/>
        </authorList>
    </citation>
    <scope>NUCLEOTIDE SEQUENCE [LARGE SCALE GENOMIC DNA]</scope>
    <source>
        <strain evidence="3 4">NIES-35</strain>
    </source>
</reference>
<gene>
    <name evidence="3" type="ORF">Rsub_01641</name>
</gene>
<keyword evidence="1" id="KW-0175">Coiled coil</keyword>
<proteinExistence type="predicted"/>
<feature type="compositionally biased region" description="Gly residues" evidence="2">
    <location>
        <begin position="9"/>
        <end position="23"/>
    </location>
</feature>
<sequence>MDAHEDAGHSGGGGGGGGGGEGSCGALESLPPLLLDPGPRDPGQQLAPDLQLIDALLRHPGGGGESAPADADADAARAGDAGAGGAAAHAAAMRRAAAALGARHCCIAPALLEALLAGGGSAGGGSGAAATAHGDAGSGCVLVAAPNGRLRLRSLREAVLRRRAGPAGAEQPLAAAAAASEQQQDAGAGFPQLVDLGQPLVGAFPLSLASLTARPDASASAAGSGGGVGGSDALLLLGARGRVLLLYAAPAPRLPPALAPLLRVLHASSGGGLCVNSLGAAERQLPLQLWGARLVPPAEGGGPPRLALLSRRGALHSCALGPREGRGGGAGGGAPPLPERLELAPLPAPARAAALADGAAPGHVAAVAADGRRFEVAVGGAVLAPPRPERARAQVGAVVAGLERLDALREALQLRGAALDAEADAAGGELRLLGGPGWAAPQPTAGARPAVGLAPLAAAAAGGGPWSACGALRARLLLERAWAAPAAAAGCGGAGAAAWHLAVRAELATASPCDGLGPGWQLLIQWVPERSGDPGWQSGAALAPLPAGAACAASLLLPLPAPAAGAAPLGGWLQLLLVRPGGGGGGGMRCSSCALPAFAVAARLRVPGLCVAQLLREAQQGCCALPGGAPGALSLPAAWGGCGGPAAAPTPQMPRRCLLHLQLDRTGAAAKRRRVAAGGGGGSSEAAQCQRERADEGPKPCGGSALLAAWLEAALRGPVARGNTVAGPAAAAAPAGRMRLQSGDAAVAADWGPPQPPPGAAGPAAGVAEALVLRLQASDAPRLAQAHGALSEALRAQLLRRACAGEPDEGPPGAAAACALESDRPRLQDSLRRLQQLRGRVAGLRAQLAEALRLRDAADRTGGSGCGIDGGGAGGGGGGGGVGCEGAADGAERLVAAAARLRAGVEAAYGQSLLAADDARRVVLAAGVGGGWRDC</sequence>
<dbReference type="EMBL" id="BDRX01000006">
    <property type="protein sequence ID" value="GBF88740.1"/>
    <property type="molecule type" value="Genomic_DNA"/>
</dbReference>
<evidence type="ECO:0000256" key="1">
    <source>
        <dbReference type="SAM" id="Coils"/>
    </source>
</evidence>
<dbReference type="AlphaFoldDB" id="A0A2V0NT46"/>
<protein>
    <submittedName>
        <fullName evidence="3">Uncharacterized protein</fullName>
    </submittedName>
</protein>
<feature type="compositionally biased region" description="Low complexity" evidence="2">
    <location>
        <begin position="66"/>
        <end position="80"/>
    </location>
</feature>
<evidence type="ECO:0000313" key="4">
    <source>
        <dbReference type="Proteomes" id="UP000247498"/>
    </source>
</evidence>
<dbReference type="InParanoid" id="A0A2V0NT46"/>
<keyword evidence="4" id="KW-1185">Reference proteome</keyword>
<evidence type="ECO:0000256" key="2">
    <source>
        <dbReference type="SAM" id="MobiDB-lite"/>
    </source>
</evidence>
<accession>A0A2V0NT46</accession>
<feature type="region of interest" description="Disordered" evidence="2">
    <location>
        <begin position="1"/>
        <end position="80"/>
    </location>
</feature>
<comment type="caution">
    <text evidence="3">The sequence shown here is derived from an EMBL/GenBank/DDBJ whole genome shotgun (WGS) entry which is preliminary data.</text>
</comment>